<dbReference type="PROSITE" id="PS00211">
    <property type="entry name" value="ABC_TRANSPORTER_1"/>
    <property type="match status" value="1"/>
</dbReference>
<keyword evidence="2" id="KW-1003">Cell membrane</keyword>
<evidence type="ECO:0000256" key="5">
    <source>
        <dbReference type="ARBA" id="ARBA00022840"/>
    </source>
</evidence>
<dbReference type="CDD" id="cd03246">
    <property type="entry name" value="ABCC_Protease_Secretion"/>
    <property type="match status" value="1"/>
</dbReference>
<name>A0ABZ0CTP3_9BURK</name>
<evidence type="ECO:0000256" key="1">
    <source>
        <dbReference type="ARBA" id="ARBA00004651"/>
    </source>
</evidence>
<dbReference type="Gene3D" id="3.40.50.300">
    <property type="entry name" value="P-loop containing nucleotide triphosphate hydrolases"/>
    <property type="match status" value="1"/>
</dbReference>
<evidence type="ECO:0000259" key="10">
    <source>
        <dbReference type="PROSITE" id="PS50929"/>
    </source>
</evidence>
<dbReference type="InterPro" id="IPR011527">
    <property type="entry name" value="ABC1_TM_dom"/>
</dbReference>
<comment type="subcellular location">
    <subcellularLocation>
        <location evidence="1">Cell membrane</location>
        <topology evidence="1">Multi-pass membrane protein</topology>
    </subcellularLocation>
</comment>
<evidence type="ECO:0000313" key="13">
    <source>
        <dbReference type="Proteomes" id="UP001303946"/>
    </source>
</evidence>
<dbReference type="InterPro" id="IPR003439">
    <property type="entry name" value="ABC_transporter-like_ATP-bd"/>
</dbReference>
<keyword evidence="4" id="KW-0547">Nucleotide-binding</keyword>
<dbReference type="Gene3D" id="3.90.70.10">
    <property type="entry name" value="Cysteine proteinases"/>
    <property type="match status" value="1"/>
</dbReference>
<dbReference type="Gene3D" id="1.20.1560.10">
    <property type="entry name" value="ABC transporter type 1, transmembrane domain"/>
    <property type="match status" value="1"/>
</dbReference>
<dbReference type="InterPro" id="IPR003593">
    <property type="entry name" value="AAA+_ATPase"/>
</dbReference>
<evidence type="ECO:0000256" key="2">
    <source>
        <dbReference type="ARBA" id="ARBA00022475"/>
    </source>
</evidence>
<dbReference type="CDD" id="cd02419">
    <property type="entry name" value="Peptidase_C39C"/>
    <property type="match status" value="1"/>
</dbReference>
<evidence type="ECO:0000259" key="9">
    <source>
        <dbReference type="PROSITE" id="PS50893"/>
    </source>
</evidence>
<dbReference type="InterPro" id="IPR039421">
    <property type="entry name" value="Type_1_exporter"/>
</dbReference>
<feature type="domain" description="ABC transmembrane type-1" evidence="10">
    <location>
        <begin position="157"/>
        <end position="436"/>
    </location>
</feature>
<dbReference type="InterPro" id="IPR017871">
    <property type="entry name" value="ABC_transporter-like_CS"/>
</dbReference>
<dbReference type="InterPro" id="IPR033838">
    <property type="entry name" value="CvaB_peptidase"/>
</dbReference>
<keyword evidence="3 8" id="KW-0812">Transmembrane</keyword>
<keyword evidence="5" id="KW-0067">ATP-binding</keyword>
<evidence type="ECO:0000256" key="4">
    <source>
        <dbReference type="ARBA" id="ARBA00022741"/>
    </source>
</evidence>
<evidence type="ECO:0000256" key="6">
    <source>
        <dbReference type="ARBA" id="ARBA00022989"/>
    </source>
</evidence>
<evidence type="ECO:0000313" key="12">
    <source>
        <dbReference type="EMBL" id="WOB08327.1"/>
    </source>
</evidence>
<dbReference type="InterPro" id="IPR005074">
    <property type="entry name" value="Peptidase_C39"/>
</dbReference>
<feature type="transmembrane region" description="Helical" evidence="8">
    <location>
        <begin position="154"/>
        <end position="178"/>
    </location>
</feature>
<dbReference type="PANTHER" id="PTHR24221">
    <property type="entry name" value="ATP-BINDING CASSETTE SUB-FAMILY B"/>
    <property type="match status" value="1"/>
</dbReference>
<keyword evidence="6 8" id="KW-1133">Transmembrane helix</keyword>
<evidence type="ECO:0000256" key="7">
    <source>
        <dbReference type="ARBA" id="ARBA00023136"/>
    </source>
</evidence>
<dbReference type="SUPFAM" id="SSF52540">
    <property type="entry name" value="P-loop containing nucleoside triphosphate hydrolases"/>
    <property type="match status" value="1"/>
</dbReference>
<dbReference type="SUPFAM" id="SSF90123">
    <property type="entry name" value="ABC transporter transmembrane region"/>
    <property type="match status" value="1"/>
</dbReference>
<organism evidence="12 13">
    <name type="scientific">Piscinibacter gummiphilus</name>
    <dbReference type="NCBI Taxonomy" id="946333"/>
    <lineage>
        <taxon>Bacteria</taxon>
        <taxon>Pseudomonadati</taxon>
        <taxon>Pseudomonadota</taxon>
        <taxon>Betaproteobacteria</taxon>
        <taxon>Burkholderiales</taxon>
        <taxon>Sphaerotilaceae</taxon>
        <taxon>Piscinibacter</taxon>
    </lineage>
</organism>
<protein>
    <submittedName>
        <fullName evidence="12">Peptidase domain-containing ABC transporter</fullName>
    </submittedName>
</protein>
<evidence type="ECO:0000256" key="8">
    <source>
        <dbReference type="SAM" id="Phobius"/>
    </source>
</evidence>
<dbReference type="PANTHER" id="PTHR24221:SF606">
    <property type="entry name" value="COLICIN V SECRETION-PROCESSING ATP-BINDING PROTEIN"/>
    <property type="match status" value="1"/>
</dbReference>
<dbReference type="RefSeq" id="WP_316701056.1">
    <property type="nucleotide sequence ID" value="NZ_CP136336.1"/>
</dbReference>
<dbReference type="CDD" id="cd18567">
    <property type="entry name" value="ABC_6TM_CvaB_RaxB_like"/>
    <property type="match status" value="1"/>
</dbReference>
<keyword evidence="13" id="KW-1185">Reference proteome</keyword>
<feature type="domain" description="ABC transporter" evidence="9">
    <location>
        <begin position="470"/>
        <end position="690"/>
    </location>
</feature>
<gene>
    <name evidence="12" type="ORF">RXV79_25940</name>
</gene>
<evidence type="ECO:0000256" key="3">
    <source>
        <dbReference type="ARBA" id="ARBA00022692"/>
    </source>
</evidence>
<proteinExistence type="predicted"/>
<dbReference type="InterPro" id="IPR027417">
    <property type="entry name" value="P-loop_NTPase"/>
</dbReference>
<dbReference type="Pfam" id="PF03412">
    <property type="entry name" value="Peptidase_C39"/>
    <property type="match status" value="1"/>
</dbReference>
<accession>A0ABZ0CTP3</accession>
<dbReference type="PROSITE" id="PS50893">
    <property type="entry name" value="ABC_TRANSPORTER_2"/>
    <property type="match status" value="1"/>
</dbReference>
<dbReference type="PROSITE" id="PS50929">
    <property type="entry name" value="ABC_TM1F"/>
    <property type="match status" value="1"/>
</dbReference>
<evidence type="ECO:0000259" key="11">
    <source>
        <dbReference type="PROSITE" id="PS50990"/>
    </source>
</evidence>
<keyword evidence="7 8" id="KW-0472">Membrane</keyword>
<dbReference type="EMBL" id="CP136336">
    <property type="protein sequence ID" value="WOB08327.1"/>
    <property type="molecule type" value="Genomic_DNA"/>
</dbReference>
<sequence length="692" mass="76720">MILQTEAAECGLACLAMVASQHGLRTDLPTLRKRFSLSLKGATMADLVRMAGRMQLSPRPLRAEMEHLPQLALPCVLHWDLNHFVVLAELHGDVAVIHDPARGVRRLRLSEVSQHFTGIVLELSPAPDFKPKEEKQSISMRQMMGRVSGLRRSLGQIFVLALALEAFMLLSPFFMQWVVDGVLVSADRDLLLTLGVGFGLLVLVQVATGAIRSWAVLYLSSTLNLQWLGNVFAHLMRLPVSWFEKRHTGDIMSRFGAIQKMQETLTTSFIEAVLDGLLVVLTFAVMCVYSVTLAAIAAGSVAIYALLRWAFFRPLREATEEEIVHTAKRSTHFLESLRGVQSIKLYNRQEDRHAEFMNKVVDAMNANIATRKLDLLFGVLHKLVFGLERIAVIWVGALLVMDQRFSVGMLFAFFAYRETFSTRVSGLIDKVVELKMLKLEGERLADIVLTAPEAEPDVPGRERGEEPARLELRNVSFRYSDNEPEVLKDVSFTIEPGESVAISGPSGCGKTTLLKILLGIHEPQAGEVLVGGVPLRQLGLRSFRDMVGTVMQEDQLFAGSITDNISFFDAHADPAWVAQCARLAAVHDEIEAMPMGFHTLIGDMGASISGGQKQRILLARALYKRPQILFLDEATSALDVDRERLVNQAVRRLDLTRVIVAHRPETIASASRVIVLKDGHVAQELRTVGAGR</sequence>
<reference evidence="12 13" key="1">
    <citation type="submission" date="2023-10" db="EMBL/GenBank/DDBJ databases">
        <title>Bacteria for the degradation of biodegradable plastic PBAT(Polybutylene adipate terephthalate).</title>
        <authorList>
            <person name="Weon H.-Y."/>
            <person name="Yeon J."/>
        </authorList>
    </citation>
    <scope>NUCLEOTIDE SEQUENCE [LARGE SCALE GENOMIC DNA]</scope>
    <source>
        <strain evidence="12 13">SBD 7-3</strain>
    </source>
</reference>
<dbReference type="SMART" id="SM00382">
    <property type="entry name" value="AAA"/>
    <property type="match status" value="1"/>
</dbReference>
<dbReference type="Pfam" id="PF00664">
    <property type="entry name" value="ABC_membrane"/>
    <property type="match status" value="1"/>
</dbReference>
<feature type="domain" description="Peptidase C39" evidence="11">
    <location>
        <begin position="4"/>
        <end position="123"/>
    </location>
</feature>
<dbReference type="InterPro" id="IPR036640">
    <property type="entry name" value="ABC1_TM_sf"/>
</dbReference>
<dbReference type="Pfam" id="PF00005">
    <property type="entry name" value="ABC_tran"/>
    <property type="match status" value="1"/>
</dbReference>
<feature type="transmembrane region" description="Helical" evidence="8">
    <location>
        <begin position="277"/>
        <end position="307"/>
    </location>
</feature>
<dbReference type="PROSITE" id="PS50990">
    <property type="entry name" value="PEPTIDASE_C39"/>
    <property type="match status" value="1"/>
</dbReference>
<feature type="transmembrane region" description="Helical" evidence="8">
    <location>
        <begin position="190"/>
        <end position="208"/>
    </location>
</feature>
<dbReference type="Proteomes" id="UP001303946">
    <property type="component" value="Chromosome"/>
</dbReference>
<feature type="transmembrane region" description="Helical" evidence="8">
    <location>
        <begin position="215"/>
        <end position="236"/>
    </location>
</feature>